<evidence type="ECO:0000313" key="2">
    <source>
        <dbReference type="Proteomes" id="UP001279642"/>
    </source>
</evidence>
<evidence type="ECO:0000313" key="1">
    <source>
        <dbReference type="EMBL" id="MDY0884916.1"/>
    </source>
</evidence>
<accession>A0ABU5EHP8</accession>
<organism evidence="1 2">
    <name type="scientific">Dongia soli</name>
    <dbReference type="NCBI Taxonomy" id="600628"/>
    <lineage>
        <taxon>Bacteria</taxon>
        <taxon>Pseudomonadati</taxon>
        <taxon>Pseudomonadota</taxon>
        <taxon>Alphaproteobacteria</taxon>
        <taxon>Rhodospirillales</taxon>
        <taxon>Dongiaceae</taxon>
        <taxon>Dongia</taxon>
    </lineage>
</organism>
<sequence>MTIQTTSSKAGPFIGNGSATTFASNFLVDKPDDLVVIYTNALAQDTTLDPSQYTATGFGDPGGVTITYPISGPPIGANEKITLLRMVDYDQQTSITNQGGFYPTVIEKALDRIVMQCQQLAEKVGRAISVSVSSNEDPNEAFQSIAINAAIAQEAAAEAGGSANAAAASAAAAAESAASIEKPIPVVSGGTGAESSADARTNLGLGTAATQNIGTAAGDIPQLQTGGKMPAVSAEDMTMTGRLLRITKLTASGVFTKVTQLLPQTNFVGIWVYGGGAGGGGVRGLASNTAAGGNGGAGGYAFAFVPVSALAATEIIQIGSGGAAGPSTPNDGGSGGVTSFGAFASATGGESGGVNNASSTGAALCRGGVGIVGDVLGTGDSGCRPFYVPTGILSQPPGAGTRGKYGAAGLYGAYAGGFTTGNNAPPNSGCGGMGGISAFNNTGTAAGGPGGSGFIMIEEYA</sequence>
<proteinExistence type="predicted"/>
<evidence type="ECO:0008006" key="3">
    <source>
        <dbReference type="Google" id="ProtNLM"/>
    </source>
</evidence>
<gene>
    <name evidence="1" type="ORF">SMD27_18875</name>
</gene>
<dbReference type="Proteomes" id="UP001279642">
    <property type="component" value="Unassembled WGS sequence"/>
</dbReference>
<dbReference type="EMBL" id="JAXCLW010000006">
    <property type="protein sequence ID" value="MDY0884916.1"/>
    <property type="molecule type" value="Genomic_DNA"/>
</dbReference>
<keyword evidence="2" id="KW-1185">Reference proteome</keyword>
<name>A0ABU5EHP8_9PROT</name>
<reference evidence="1 2" key="1">
    <citation type="journal article" date="2016" name="Antonie Van Leeuwenhoek">
        <title>Dongia soli sp. nov., isolated from soil from Dokdo, Korea.</title>
        <authorList>
            <person name="Kim D.U."/>
            <person name="Lee H."/>
            <person name="Kim H."/>
            <person name="Kim S.G."/>
            <person name="Ka J.O."/>
        </authorList>
    </citation>
    <scope>NUCLEOTIDE SEQUENCE [LARGE SCALE GENOMIC DNA]</scope>
    <source>
        <strain evidence="1 2">D78</strain>
    </source>
</reference>
<protein>
    <recommendedName>
        <fullName evidence="3">Tail fiber protein</fullName>
    </recommendedName>
</protein>
<dbReference type="RefSeq" id="WP_320509989.1">
    <property type="nucleotide sequence ID" value="NZ_JAXCLW010000006.1"/>
</dbReference>
<comment type="caution">
    <text evidence="1">The sequence shown here is derived from an EMBL/GenBank/DDBJ whole genome shotgun (WGS) entry which is preliminary data.</text>
</comment>